<evidence type="ECO:0000259" key="2">
    <source>
        <dbReference type="Pfam" id="PF22741"/>
    </source>
</evidence>
<organism evidence="3 4">
    <name type="scientific">Handelsmanbacteria sp. (strain RIFCSPLOWO2_12_FULL_64_10)</name>
    <dbReference type="NCBI Taxonomy" id="1817868"/>
    <lineage>
        <taxon>Bacteria</taxon>
        <taxon>Candidatus Handelsmaniibacteriota</taxon>
    </lineage>
</organism>
<comment type="caution">
    <text evidence="3">The sequence shown here is derived from an EMBL/GenBank/DDBJ whole genome shotgun (WGS) entry which is preliminary data.</text>
</comment>
<dbReference type="EMBL" id="MFKF01000360">
    <property type="protein sequence ID" value="OGG45873.1"/>
    <property type="molecule type" value="Genomic_DNA"/>
</dbReference>
<gene>
    <name evidence="3" type="ORF">A3F84_17100</name>
</gene>
<sequence>MGTKDIKNHKQVDGRTITGGQPTEDQIRSASEEGFQVVVNLATEDPRYSLKNEGGLVRSLGMTYHHIPVDWSRPRKEDLDEFEDLMKELDGQSVLIHCAANYRVTAFYALYGMRALGWSRERAQEFIASVWQPERFPAWPEFIAQQMDDADENL</sequence>
<dbReference type="InterPro" id="IPR055214">
    <property type="entry name" value="PTP-NADK"/>
</dbReference>
<feature type="compositionally biased region" description="Basic and acidic residues" evidence="1">
    <location>
        <begin position="1"/>
        <end position="13"/>
    </location>
</feature>
<reference evidence="3 4" key="1">
    <citation type="journal article" date="2016" name="Nat. Commun.">
        <title>Thousands of microbial genomes shed light on interconnected biogeochemical processes in an aquifer system.</title>
        <authorList>
            <person name="Anantharaman K."/>
            <person name="Brown C.T."/>
            <person name="Hug L.A."/>
            <person name="Sharon I."/>
            <person name="Castelle C.J."/>
            <person name="Probst A.J."/>
            <person name="Thomas B.C."/>
            <person name="Singh A."/>
            <person name="Wilkins M.J."/>
            <person name="Karaoz U."/>
            <person name="Brodie E.L."/>
            <person name="Williams K.H."/>
            <person name="Hubbard S.S."/>
            <person name="Banfield J.F."/>
        </authorList>
    </citation>
    <scope>NUCLEOTIDE SEQUENCE [LARGE SCALE GENOMIC DNA]</scope>
    <source>
        <strain evidence="4">RIFCSPLOWO2_12_FULL_64_10</strain>
    </source>
</reference>
<dbReference type="Proteomes" id="UP000178606">
    <property type="component" value="Unassembled WGS sequence"/>
</dbReference>
<evidence type="ECO:0000313" key="3">
    <source>
        <dbReference type="EMBL" id="OGG45873.1"/>
    </source>
</evidence>
<protein>
    <recommendedName>
        <fullName evidence="2">DSP-PTPase phosphatase fused to NAD+ Kinase domain-containing protein</fullName>
    </recommendedName>
</protein>
<dbReference type="InterPro" id="IPR029021">
    <property type="entry name" value="Prot-tyrosine_phosphatase-like"/>
</dbReference>
<dbReference type="SUPFAM" id="SSF52799">
    <property type="entry name" value="(Phosphotyrosine protein) phosphatases II"/>
    <property type="match status" value="1"/>
</dbReference>
<feature type="domain" description="DSP-PTPase phosphatase fused to NAD+ Kinase" evidence="2">
    <location>
        <begin position="6"/>
        <end position="101"/>
    </location>
</feature>
<dbReference type="Pfam" id="PF22741">
    <property type="entry name" value="PTP-NADK"/>
    <property type="match status" value="1"/>
</dbReference>
<dbReference type="AlphaFoldDB" id="A0A1F6C9L6"/>
<name>A0A1F6C9L6_HANXR</name>
<evidence type="ECO:0000256" key="1">
    <source>
        <dbReference type="SAM" id="MobiDB-lite"/>
    </source>
</evidence>
<dbReference type="CDD" id="cd14503">
    <property type="entry name" value="PTP-bact"/>
    <property type="match status" value="1"/>
</dbReference>
<proteinExistence type="predicted"/>
<evidence type="ECO:0000313" key="4">
    <source>
        <dbReference type="Proteomes" id="UP000178606"/>
    </source>
</evidence>
<feature type="region of interest" description="Disordered" evidence="1">
    <location>
        <begin position="1"/>
        <end position="24"/>
    </location>
</feature>
<dbReference type="Gene3D" id="3.90.190.10">
    <property type="entry name" value="Protein tyrosine phosphatase superfamily"/>
    <property type="match status" value="1"/>
</dbReference>
<accession>A0A1F6C9L6</accession>